<comment type="caution">
    <text evidence="1">The sequence shown here is derived from an EMBL/GenBank/DDBJ whole genome shotgun (WGS) entry which is preliminary data.</text>
</comment>
<reference evidence="1 2" key="1">
    <citation type="submission" date="2018-06" db="EMBL/GenBank/DDBJ databases">
        <title>Genomic Encyclopedia of Type Strains, Phase III (KMG-III): the genomes of soil and plant-associated and newly described type strains.</title>
        <authorList>
            <person name="Whitman W."/>
        </authorList>
    </citation>
    <scope>NUCLEOTIDE SEQUENCE [LARGE SCALE GENOMIC DNA]</scope>
    <source>
        <strain evidence="1 2">CECT 7945</strain>
    </source>
</reference>
<dbReference type="CDD" id="cd15482">
    <property type="entry name" value="Sialidase_non-viral"/>
    <property type="match status" value="1"/>
</dbReference>
<dbReference type="Proteomes" id="UP000248054">
    <property type="component" value="Unassembled WGS sequence"/>
</dbReference>
<evidence type="ECO:0008006" key="3">
    <source>
        <dbReference type="Google" id="ProtNLM"/>
    </source>
</evidence>
<dbReference type="AlphaFoldDB" id="A0A2V4XEA6"/>
<dbReference type="InterPro" id="IPR015943">
    <property type="entry name" value="WD40/YVTN_repeat-like_dom_sf"/>
</dbReference>
<sequence>MFICCVALVLIYKAFLFLEKILVMKNLFVVLIILSFLSCEQQKKEEILSSRELSRIWVKDILKDSTLSIRTFEEIDGNIYYAAHEGKAGVLLNDGSRVTDLYKYDSILPSFRASAFNGKNIFYLSIESPALIYKLDYHVNNKVYLNHSLVYKETHEKAFYDSMKFWNEQEGIAMGDPTDNCISIIITRDGGNTWTKISCEDLPNVTEGEAAFAASNTNISIVGNHTWIATGGKASRILYSSDKGKSWEIFETPIIQGTQTTGIYSIDFYDEKSGFAIGGDYTKPNDTLNNKIRTKDGGKTWQVVANGMGPGYRSCVQYIPNSDGKELVAVGFKGIDYSHDGGDSWKHVSDEGFYTIRFLNDSVAYAAGKGRISKLIFRE</sequence>
<protein>
    <recommendedName>
        <fullName evidence="3">BNR/Asp-box repeat protein</fullName>
    </recommendedName>
</protein>
<dbReference type="PANTHER" id="PTHR47199">
    <property type="entry name" value="PHOTOSYSTEM II STABILITY/ASSEMBLY FACTOR HCF136, CHLOROPLASTIC"/>
    <property type="match status" value="1"/>
</dbReference>
<evidence type="ECO:0000313" key="2">
    <source>
        <dbReference type="Proteomes" id="UP000248054"/>
    </source>
</evidence>
<dbReference type="Gene3D" id="2.130.10.10">
    <property type="entry name" value="YVTN repeat-like/Quinoprotein amine dehydrogenase"/>
    <property type="match status" value="1"/>
</dbReference>
<organism evidence="1 2">
    <name type="scientific">Winogradskyella epiphytica</name>
    <dbReference type="NCBI Taxonomy" id="262005"/>
    <lineage>
        <taxon>Bacteria</taxon>
        <taxon>Pseudomonadati</taxon>
        <taxon>Bacteroidota</taxon>
        <taxon>Flavobacteriia</taxon>
        <taxon>Flavobacteriales</taxon>
        <taxon>Flavobacteriaceae</taxon>
        <taxon>Winogradskyella</taxon>
    </lineage>
</organism>
<proteinExistence type="predicted"/>
<dbReference type="PANTHER" id="PTHR47199:SF2">
    <property type="entry name" value="PHOTOSYSTEM II STABILITY_ASSEMBLY FACTOR HCF136, CHLOROPLASTIC"/>
    <property type="match status" value="1"/>
</dbReference>
<keyword evidence="2" id="KW-1185">Reference proteome</keyword>
<name>A0A2V4XEA6_9FLAO</name>
<dbReference type="SUPFAM" id="SSF110296">
    <property type="entry name" value="Oligoxyloglucan reducing end-specific cellobiohydrolase"/>
    <property type="match status" value="1"/>
</dbReference>
<dbReference type="EMBL" id="QJTD01000003">
    <property type="protein sequence ID" value="PYE81085.1"/>
    <property type="molecule type" value="Genomic_DNA"/>
</dbReference>
<evidence type="ECO:0000313" key="1">
    <source>
        <dbReference type="EMBL" id="PYE81085.1"/>
    </source>
</evidence>
<gene>
    <name evidence="1" type="ORF">DFQ11_103165</name>
</gene>
<accession>A0A2V4XEA6</accession>